<gene>
    <name evidence="2" type="ORF">MNBD_GAMMA20-1171</name>
</gene>
<feature type="domain" description="HTH luxR-type" evidence="1">
    <location>
        <begin position="193"/>
        <end position="220"/>
    </location>
</feature>
<dbReference type="InterPro" id="IPR036388">
    <property type="entry name" value="WH-like_DNA-bd_sf"/>
</dbReference>
<dbReference type="PROSITE" id="PS50043">
    <property type="entry name" value="HTH_LUXR_2"/>
    <property type="match status" value="1"/>
</dbReference>
<dbReference type="InterPro" id="IPR036693">
    <property type="entry name" value="TF_LuxR_autoind-bd_dom_sf"/>
</dbReference>
<reference evidence="2" key="1">
    <citation type="submission" date="2018-06" db="EMBL/GenBank/DDBJ databases">
        <authorList>
            <person name="Zhirakovskaya E."/>
        </authorList>
    </citation>
    <scope>NUCLEOTIDE SEQUENCE</scope>
</reference>
<sequence length="220" mass="24940">MAHTFAEMDVETYIVREPRRLGGAAKERILAFIEEAQNVNCEKGLKQLFHGRVNELIPHQIAAFGIGDRGKLWMRSTINIGFPESYLRNVIIDNRVIVSPVIKAWAENPVVQIFNDLMPMKKQNPRWGEVVEHHGIRNMIVHGLPDIGGENSSYFCLAKCPGPITEEQGYLMELITPHLHKALLCAINTKATGHQSEHRLTAREHEVLRAMCRGYANKEI</sequence>
<name>A0A3B1AYN2_9ZZZZ</name>
<dbReference type="GO" id="GO:0006355">
    <property type="term" value="P:regulation of DNA-templated transcription"/>
    <property type="evidence" value="ECO:0007669"/>
    <property type="project" value="InterPro"/>
</dbReference>
<dbReference type="Gene3D" id="1.10.10.10">
    <property type="entry name" value="Winged helix-like DNA-binding domain superfamily/Winged helix DNA-binding domain"/>
    <property type="match status" value="1"/>
</dbReference>
<evidence type="ECO:0000259" key="1">
    <source>
        <dbReference type="PROSITE" id="PS50043"/>
    </source>
</evidence>
<dbReference type="SUPFAM" id="SSF75516">
    <property type="entry name" value="Pheromone-binding domain of LuxR-like quorum-sensing transcription factors"/>
    <property type="match status" value="1"/>
</dbReference>
<feature type="non-terminal residue" evidence="2">
    <location>
        <position position="220"/>
    </location>
</feature>
<protein>
    <recommendedName>
        <fullName evidence="1">HTH luxR-type domain-containing protein</fullName>
    </recommendedName>
</protein>
<dbReference type="Gene3D" id="3.30.450.80">
    <property type="entry name" value="Transcription factor LuxR-like, autoinducer-binding domain"/>
    <property type="match status" value="1"/>
</dbReference>
<organism evidence="2">
    <name type="scientific">hydrothermal vent metagenome</name>
    <dbReference type="NCBI Taxonomy" id="652676"/>
    <lineage>
        <taxon>unclassified sequences</taxon>
        <taxon>metagenomes</taxon>
        <taxon>ecological metagenomes</taxon>
    </lineage>
</organism>
<dbReference type="AlphaFoldDB" id="A0A3B1AYN2"/>
<accession>A0A3B1AYN2</accession>
<dbReference type="InterPro" id="IPR000792">
    <property type="entry name" value="Tscrpt_reg_LuxR_C"/>
</dbReference>
<dbReference type="EMBL" id="UOFU01000396">
    <property type="protein sequence ID" value="VAX04854.1"/>
    <property type="molecule type" value="Genomic_DNA"/>
</dbReference>
<proteinExistence type="predicted"/>
<evidence type="ECO:0000313" key="2">
    <source>
        <dbReference type="EMBL" id="VAX04854.1"/>
    </source>
</evidence>